<evidence type="ECO:0000256" key="3">
    <source>
        <dbReference type="ARBA" id="ARBA00022676"/>
    </source>
</evidence>
<dbReference type="GO" id="GO:0005886">
    <property type="term" value="C:plasma membrane"/>
    <property type="evidence" value="ECO:0007669"/>
    <property type="project" value="UniProtKB-SubCell"/>
</dbReference>
<dbReference type="InterPro" id="IPR050297">
    <property type="entry name" value="LipidA_mod_glycosyltrf_83"/>
</dbReference>
<evidence type="ECO:0000256" key="4">
    <source>
        <dbReference type="ARBA" id="ARBA00022679"/>
    </source>
</evidence>
<dbReference type="EMBL" id="MEVA01000017">
    <property type="protein sequence ID" value="OGC47041.1"/>
    <property type="molecule type" value="Genomic_DNA"/>
</dbReference>
<feature type="transmembrane region" description="Helical" evidence="8">
    <location>
        <begin position="243"/>
        <end position="263"/>
    </location>
</feature>
<feature type="transmembrane region" description="Helical" evidence="8">
    <location>
        <begin position="307"/>
        <end position="328"/>
    </location>
</feature>
<dbReference type="Proteomes" id="UP000176608">
    <property type="component" value="Unassembled WGS sequence"/>
</dbReference>
<feature type="transmembrane region" description="Helical" evidence="8">
    <location>
        <begin position="340"/>
        <end position="362"/>
    </location>
</feature>
<evidence type="ECO:0000256" key="8">
    <source>
        <dbReference type="SAM" id="Phobius"/>
    </source>
</evidence>
<evidence type="ECO:0000256" key="1">
    <source>
        <dbReference type="ARBA" id="ARBA00004651"/>
    </source>
</evidence>
<feature type="transmembrane region" description="Helical" evidence="8">
    <location>
        <begin position="119"/>
        <end position="138"/>
    </location>
</feature>
<evidence type="ECO:0000256" key="2">
    <source>
        <dbReference type="ARBA" id="ARBA00022475"/>
    </source>
</evidence>
<organism evidence="9 10">
    <name type="scientific">candidate division WWE3 bacterium RIFCSPHIGHO2_01_FULL_42_13</name>
    <dbReference type="NCBI Taxonomy" id="1802617"/>
    <lineage>
        <taxon>Bacteria</taxon>
        <taxon>Katanobacteria</taxon>
    </lineage>
</organism>
<feature type="transmembrane region" description="Helical" evidence="8">
    <location>
        <begin position="400"/>
        <end position="418"/>
    </location>
</feature>
<protein>
    <recommendedName>
        <fullName evidence="11">Glycosyltransferase RgtA/B/C/D-like domain-containing protein</fullName>
    </recommendedName>
</protein>
<keyword evidence="6 8" id="KW-1133">Transmembrane helix</keyword>
<keyword evidence="2" id="KW-1003">Cell membrane</keyword>
<keyword evidence="5 8" id="KW-0812">Transmembrane</keyword>
<evidence type="ECO:0000256" key="6">
    <source>
        <dbReference type="ARBA" id="ARBA00022989"/>
    </source>
</evidence>
<comment type="caution">
    <text evidence="9">The sequence shown here is derived from an EMBL/GenBank/DDBJ whole genome shotgun (WGS) entry which is preliminary data.</text>
</comment>
<feature type="transmembrane region" description="Helical" evidence="8">
    <location>
        <begin position="212"/>
        <end position="231"/>
    </location>
</feature>
<feature type="transmembrane region" description="Helical" evidence="8">
    <location>
        <begin position="374"/>
        <end position="393"/>
    </location>
</feature>
<dbReference type="PANTHER" id="PTHR33908">
    <property type="entry name" value="MANNOSYLTRANSFERASE YKCB-RELATED"/>
    <property type="match status" value="1"/>
</dbReference>
<evidence type="ECO:0000256" key="5">
    <source>
        <dbReference type="ARBA" id="ARBA00022692"/>
    </source>
</evidence>
<name>A0A1F4UPY5_UNCKA</name>
<dbReference type="PANTHER" id="PTHR33908:SF11">
    <property type="entry name" value="MEMBRANE PROTEIN"/>
    <property type="match status" value="1"/>
</dbReference>
<keyword evidence="3" id="KW-0328">Glycosyltransferase</keyword>
<evidence type="ECO:0008006" key="11">
    <source>
        <dbReference type="Google" id="ProtNLM"/>
    </source>
</evidence>
<evidence type="ECO:0000256" key="7">
    <source>
        <dbReference type="ARBA" id="ARBA00023136"/>
    </source>
</evidence>
<dbReference type="GO" id="GO:0016763">
    <property type="term" value="F:pentosyltransferase activity"/>
    <property type="evidence" value="ECO:0007669"/>
    <property type="project" value="TreeGrafter"/>
</dbReference>
<keyword evidence="7 8" id="KW-0472">Membrane</keyword>
<proteinExistence type="predicted"/>
<dbReference type="AlphaFoldDB" id="A0A1F4UPY5"/>
<keyword evidence="4" id="KW-0808">Transferase</keyword>
<dbReference type="GO" id="GO:0009103">
    <property type="term" value="P:lipopolysaccharide biosynthetic process"/>
    <property type="evidence" value="ECO:0007669"/>
    <property type="project" value="UniProtKB-ARBA"/>
</dbReference>
<accession>A0A1F4UPY5</accession>
<feature type="transmembrane region" description="Helical" evidence="8">
    <location>
        <begin position="451"/>
        <end position="472"/>
    </location>
</feature>
<sequence>MRFFRFKKQIPKATILGILAVVLLYVSAAGFISVSYPWLQNDNSDQIAHVDMIYRVYNGDLPQASDGVRYQPFIDKGVGNVYQRAAGHPPLFHMIMAPFMGPLLNAGEWKKAMAVGRAVNIFIGILTILALAWTGWLFGGKRKALFAVAVPALGVLTFRFSRVNTDLSMDGLLVLLTTLTLINSYKIIQNGLKTKYLIFLSLLSAAGMATKASYGVFLGLSLLVVIVASYIHGDKSRRSIIKGSVIAAAILGLVIIATGWYYYFRNYRVSGSLLTPIQGELASGRPHNSYLDIFAGSNFWALFYARYSANVAISVIISIFALSGYFGMQKINLIKLKKNTALLWAIGLLALAFLGVVATQLMLAHPNGSINFRYLLPATLPISLFLAYGLLEFKWLRGQLVALATIAMAWTTILWIGLKPSPDGLLQGVGEWSEGIAKIYATLANNDVPSYVAAMLFLFFIAGALLLSVALFQLSKIKRSQ</sequence>
<evidence type="ECO:0000313" key="9">
    <source>
        <dbReference type="EMBL" id="OGC47041.1"/>
    </source>
</evidence>
<reference evidence="9 10" key="1">
    <citation type="journal article" date="2016" name="Nat. Commun.">
        <title>Thousands of microbial genomes shed light on interconnected biogeochemical processes in an aquifer system.</title>
        <authorList>
            <person name="Anantharaman K."/>
            <person name="Brown C.T."/>
            <person name="Hug L.A."/>
            <person name="Sharon I."/>
            <person name="Castelle C.J."/>
            <person name="Probst A.J."/>
            <person name="Thomas B.C."/>
            <person name="Singh A."/>
            <person name="Wilkins M.J."/>
            <person name="Karaoz U."/>
            <person name="Brodie E.L."/>
            <person name="Williams K.H."/>
            <person name="Hubbard S.S."/>
            <person name="Banfield J.F."/>
        </authorList>
    </citation>
    <scope>NUCLEOTIDE SEQUENCE [LARGE SCALE GENOMIC DNA]</scope>
</reference>
<feature type="transmembrane region" description="Helical" evidence="8">
    <location>
        <begin position="144"/>
        <end position="160"/>
    </location>
</feature>
<evidence type="ECO:0000313" key="10">
    <source>
        <dbReference type="Proteomes" id="UP000176608"/>
    </source>
</evidence>
<gene>
    <name evidence="9" type="ORF">A2886_03075</name>
</gene>
<dbReference type="STRING" id="1802617.A2886_03075"/>
<comment type="subcellular location">
    <subcellularLocation>
        <location evidence="1">Cell membrane</location>
        <topology evidence="1">Multi-pass membrane protein</topology>
    </subcellularLocation>
</comment>